<evidence type="ECO:0000256" key="1">
    <source>
        <dbReference type="SAM" id="MobiDB-lite"/>
    </source>
</evidence>
<protein>
    <recommendedName>
        <fullName evidence="5">Glycosyltransferase 2-like domain-containing protein</fullName>
    </recommendedName>
</protein>
<feature type="compositionally biased region" description="Polar residues" evidence="1">
    <location>
        <begin position="211"/>
        <end position="224"/>
    </location>
</feature>
<accession>A0A7J6NKL6</accession>
<comment type="caution">
    <text evidence="3">The sequence shown here is derived from an EMBL/GenBank/DDBJ whole genome shotgun (WGS) entry which is preliminary data.</text>
</comment>
<dbReference type="EMBL" id="JABANO010040529">
    <property type="protein sequence ID" value="KAF4684186.1"/>
    <property type="molecule type" value="Genomic_DNA"/>
</dbReference>
<feature type="region of interest" description="Disordered" evidence="1">
    <location>
        <begin position="198"/>
        <end position="264"/>
    </location>
</feature>
<dbReference type="Proteomes" id="UP000553632">
    <property type="component" value="Unassembled WGS sequence"/>
</dbReference>
<evidence type="ECO:0000256" key="2">
    <source>
        <dbReference type="SAM" id="Phobius"/>
    </source>
</evidence>
<evidence type="ECO:0008006" key="5">
    <source>
        <dbReference type="Google" id="ProtNLM"/>
    </source>
</evidence>
<sequence>SPVSSTPFTLSAMWTPDPTIITTTQPPPPLGHPDVGPPLWSSRQSVLSGDVVGMTSRCHHHHPRKRYDSNAWRRRIRQWKELKAQKLTTYRNKQLSRSILLNIFFILLITVTLFLIIYFSPQQLKTQRTVLEAVVGNVSIWNVSTWLDLLIFVDVLLDVMLFLIACMIVKWPSAPLFSRHIQGVLKTAAEAEAAKNVKPAEQQHGDAGMIINNNNHGNSESCTTGDDDDDDLESAIPSEGYDEDDGITHHSSESSIINSDTSSSTDTKSLEFVLEQNITSNCCLMIACHLSTMTNERYSTFTNTLRSAMNVFPPSHIFVCDNGPTLQPQDQTQWAAQEVHPDINYLYTPEGNKTFAFYWCNKYWIPFLEAHEKIPQFTYAVIIDDDVPLPHDLHIPQEQLTKDTTIKAVHFPITAASPDGRPNLLVKCQDIEYKMAAVHKLFQAKMARSGILAQDTMIIINKNTIIRYMGLSLLRKRDDSKIISCAQAIVPTYAPDAWTVLFRQRVKSWELTSHKKTFSYFFEVFHPSSFCHKASLALKPYFLQELLAVILDWLRVFLLCGLLLRDWLGLILMTLIFTTVLYIAVAIFQLVVLRERKELRCTLCTYLLFPWYRLNGLLFRLGALCQNLLVYSHERTNIKIGVREDEIRDIPPCPPHPDIDWFTVWQGDDDDTHQSS</sequence>
<proteinExistence type="predicted"/>
<dbReference type="InterPro" id="IPR029044">
    <property type="entry name" value="Nucleotide-diphossugar_trans"/>
</dbReference>
<keyword evidence="2" id="KW-0472">Membrane</keyword>
<feature type="compositionally biased region" description="Low complexity" evidence="1">
    <location>
        <begin position="253"/>
        <end position="264"/>
    </location>
</feature>
<reference evidence="3 4" key="1">
    <citation type="submission" date="2020-04" db="EMBL/GenBank/DDBJ databases">
        <title>Perkinsus olseni comparative genomics.</title>
        <authorList>
            <person name="Bogema D.R."/>
        </authorList>
    </citation>
    <scope>NUCLEOTIDE SEQUENCE [LARGE SCALE GENOMIC DNA]</scope>
    <source>
        <strain evidence="3 4">ATCC PRA-207</strain>
    </source>
</reference>
<keyword evidence="2" id="KW-1133">Transmembrane helix</keyword>
<feature type="transmembrane region" description="Helical" evidence="2">
    <location>
        <begin position="570"/>
        <end position="593"/>
    </location>
</feature>
<dbReference type="SUPFAM" id="SSF53448">
    <property type="entry name" value="Nucleotide-diphospho-sugar transferases"/>
    <property type="match status" value="1"/>
</dbReference>
<evidence type="ECO:0000313" key="3">
    <source>
        <dbReference type="EMBL" id="KAF4684186.1"/>
    </source>
</evidence>
<feature type="transmembrane region" description="Helical" evidence="2">
    <location>
        <begin position="99"/>
        <end position="119"/>
    </location>
</feature>
<gene>
    <name evidence="3" type="ORF">FOZ63_010257</name>
</gene>
<keyword evidence="2" id="KW-0812">Transmembrane</keyword>
<feature type="non-terminal residue" evidence="3">
    <location>
        <position position="676"/>
    </location>
</feature>
<name>A0A7J6NKL6_PEROL</name>
<organism evidence="3 4">
    <name type="scientific">Perkinsus olseni</name>
    <name type="common">Perkinsus atlanticus</name>
    <dbReference type="NCBI Taxonomy" id="32597"/>
    <lineage>
        <taxon>Eukaryota</taxon>
        <taxon>Sar</taxon>
        <taxon>Alveolata</taxon>
        <taxon>Perkinsozoa</taxon>
        <taxon>Perkinsea</taxon>
        <taxon>Perkinsida</taxon>
        <taxon>Perkinsidae</taxon>
        <taxon>Perkinsus</taxon>
    </lineage>
</organism>
<keyword evidence="4" id="KW-1185">Reference proteome</keyword>
<feature type="transmembrane region" description="Helical" evidence="2">
    <location>
        <begin position="149"/>
        <end position="169"/>
    </location>
</feature>
<evidence type="ECO:0000313" key="4">
    <source>
        <dbReference type="Proteomes" id="UP000553632"/>
    </source>
</evidence>
<dbReference type="AlphaFoldDB" id="A0A7J6NKL6"/>